<evidence type="ECO:0000256" key="2">
    <source>
        <dbReference type="ARBA" id="ARBA00008857"/>
    </source>
</evidence>
<dbReference type="GO" id="GO:0006310">
    <property type="term" value="P:DNA recombination"/>
    <property type="evidence" value="ECO:0007669"/>
    <property type="project" value="UniProtKB-KW"/>
</dbReference>
<protein>
    <submittedName>
        <fullName evidence="9">Site-specific integrase</fullName>
    </submittedName>
</protein>
<keyword evidence="4 6" id="KW-0238">DNA-binding</keyword>
<dbReference type="InterPro" id="IPR044068">
    <property type="entry name" value="CB"/>
</dbReference>
<dbReference type="GO" id="GO:0003677">
    <property type="term" value="F:DNA binding"/>
    <property type="evidence" value="ECO:0007669"/>
    <property type="project" value="UniProtKB-UniRule"/>
</dbReference>
<dbReference type="Gene3D" id="1.10.150.130">
    <property type="match status" value="1"/>
</dbReference>
<gene>
    <name evidence="9" type="ORF">CNEO2_310082</name>
</gene>
<dbReference type="InterPro" id="IPR002104">
    <property type="entry name" value="Integrase_catalytic"/>
</dbReference>
<evidence type="ECO:0000256" key="5">
    <source>
        <dbReference type="ARBA" id="ARBA00023172"/>
    </source>
</evidence>
<comment type="function">
    <text evidence="1">Site-specific tyrosine recombinase, which acts by catalyzing the cutting and rejoining of the recombining DNA molecules.</text>
</comment>
<feature type="domain" description="Tyr recombinase" evidence="7">
    <location>
        <begin position="166"/>
        <end position="337"/>
    </location>
</feature>
<dbReference type="PROSITE" id="PS51900">
    <property type="entry name" value="CB"/>
    <property type="match status" value="1"/>
</dbReference>
<dbReference type="Pfam" id="PF00589">
    <property type="entry name" value="Phage_integrase"/>
    <property type="match status" value="1"/>
</dbReference>
<dbReference type="PANTHER" id="PTHR30349:SF64">
    <property type="entry name" value="PROPHAGE INTEGRASE INTD-RELATED"/>
    <property type="match status" value="1"/>
</dbReference>
<sequence length="339" mass="39113">MRNPNGYGSVYKLSGKRRKPFAVRITAGWDDNGKQIFKFIGYYEKRQDALNALVLYNENPNQIDLNITFSEVFEKWKEYKYEKISKSAINGYNAAFEASSSLHNIKFADIKTLHLQNVINSSDKGYSTLKKIKTLYNQLFKYAMQNDIVSKDYSSYVDIGKKNSESTRIPFSKKEIERLFEVEPHIDFVDTILIMIFTGLRIGELLTIENANVDLDSNTIKGGIKTDAGKNRIVPINHKIIDLVAHRKAQNHKYLIVNAKGQKMKYDNYYKEKFQPIMEQLGMNHKPHDCRHTFATLLNNANANPTAIKKIIGHSSFETTEKIYTHKDIEELRKAIELI</sequence>
<dbReference type="EMBL" id="CAMTCP010000228">
    <property type="protein sequence ID" value="CAI3601927.1"/>
    <property type="molecule type" value="Genomic_DNA"/>
</dbReference>
<name>A0AAD2DDL1_9CLOT</name>
<dbReference type="InterPro" id="IPR010998">
    <property type="entry name" value="Integrase_recombinase_N"/>
</dbReference>
<dbReference type="Proteomes" id="UP001189143">
    <property type="component" value="Unassembled WGS sequence"/>
</dbReference>
<dbReference type="InterPro" id="IPR011010">
    <property type="entry name" value="DNA_brk_join_enz"/>
</dbReference>
<dbReference type="InterPro" id="IPR013762">
    <property type="entry name" value="Integrase-like_cat_sf"/>
</dbReference>
<dbReference type="InterPro" id="IPR050090">
    <property type="entry name" value="Tyrosine_recombinase_XerCD"/>
</dbReference>
<keyword evidence="3" id="KW-0229">DNA integration</keyword>
<dbReference type="PROSITE" id="PS51898">
    <property type="entry name" value="TYR_RECOMBINASE"/>
    <property type="match status" value="1"/>
</dbReference>
<evidence type="ECO:0000313" key="10">
    <source>
        <dbReference type="Proteomes" id="UP001189143"/>
    </source>
</evidence>
<dbReference type="RefSeq" id="WP_317049386.1">
    <property type="nucleotide sequence ID" value="NZ_CAMRXC010000217.1"/>
</dbReference>
<evidence type="ECO:0000259" key="7">
    <source>
        <dbReference type="PROSITE" id="PS51898"/>
    </source>
</evidence>
<proteinExistence type="inferred from homology"/>
<evidence type="ECO:0000256" key="3">
    <source>
        <dbReference type="ARBA" id="ARBA00022908"/>
    </source>
</evidence>
<dbReference type="PANTHER" id="PTHR30349">
    <property type="entry name" value="PHAGE INTEGRASE-RELATED"/>
    <property type="match status" value="1"/>
</dbReference>
<dbReference type="SUPFAM" id="SSF56349">
    <property type="entry name" value="DNA breaking-rejoining enzymes"/>
    <property type="match status" value="1"/>
</dbReference>
<reference evidence="9" key="1">
    <citation type="submission" date="2022-10" db="EMBL/GenBank/DDBJ databases">
        <authorList>
            <person name="Aires J."/>
            <person name="Mesa V."/>
        </authorList>
    </citation>
    <scope>NUCLEOTIDE SEQUENCE</scope>
    <source>
        <strain evidence="9">Clostridium neonatale JD116</strain>
    </source>
</reference>
<feature type="domain" description="Core-binding (CB)" evidence="8">
    <location>
        <begin position="67"/>
        <end position="144"/>
    </location>
</feature>
<evidence type="ECO:0000256" key="4">
    <source>
        <dbReference type="ARBA" id="ARBA00023125"/>
    </source>
</evidence>
<dbReference type="CDD" id="cd01189">
    <property type="entry name" value="INT_ICEBs1_C_like"/>
    <property type="match status" value="1"/>
</dbReference>
<dbReference type="Gene3D" id="1.10.443.10">
    <property type="entry name" value="Intergrase catalytic core"/>
    <property type="match status" value="1"/>
</dbReference>
<accession>A0AAD2DDL1</accession>
<evidence type="ECO:0000256" key="6">
    <source>
        <dbReference type="PROSITE-ProRule" id="PRU01248"/>
    </source>
</evidence>
<organism evidence="9 10">
    <name type="scientific">Clostridium neonatale</name>
    <dbReference type="NCBI Taxonomy" id="137838"/>
    <lineage>
        <taxon>Bacteria</taxon>
        <taxon>Bacillati</taxon>
        <taxon>Bacillota</taxon>
        <taxon>Clostridia</taxon>
        <taxon>Eubacteriales</taxon>
        <taxon>Clostridiaceae</taxon>
        <taxon>Clostridium</taxon>
    </lineage>
</organism>
<evidence type="ECO:0000313" key="9">
    <source>
        <dbReference type="EMBL" id="CAI3601927.1"/>
    </source>
</evidence>
<comment type="similarity">
    <text evidence="2">Belongs to the 'phage' integrase family.</text>
</comment>
<evidence type="ECO:0000259" key="8">
    <source>
        <dbReference type="PROSITE" id="PS51900"/>
    </source>
</evidence>
<evidence type="ECO:0000256" key="1">
    <source>
        <dbReference type="ARBA" id="ARBA00003283"/>
    </source>
</evidence>
<dbReference type="InterPro" id="IPR004107">
    <property type="entry name" value="Integrase_SAM-like_N"/>
</dbReference>
<dbReference type="Pfam" id="PF14659">
    <property type="entry name" value="Phage_int_SAM_3"/>
    <property type="match status" value="1"/>
</dbReference>
<dbReference type="AlphaFoldDB" id="A0AAD2DDL1"/>
<keyword evidence="5" id="KW-0233">DNA recombination</keyword>
<comment type="caution">
    <text evidence="9">The sequence shown here is derived from an EMBL/GenBank/DDBJ whole genome shotgun (WGS) entry which is preliminary data.</text>
</comment>
<dbReference type="GO" id="GO:0015074">
    <property type="term" value="P:DNA integration"/>
    <property type="evidence" value="ECO:0007669"/>
    <property type="project" value="UniProtKB-KW"/>
</dbReference>